<evidence type="ECO:0000313" key="2">
    <source>
        <dbReference type="Proteomes" id="UP001153678"/>
    </source>
</evidence>
<reference evidence="1" key="1">
    <citation type="submission" date="2022-08" db="EMBL/GenBank/DDBJ databases">
        <authorList>
            <person name="Kallberg Y."/>
            <person name="Tangrot J."/>
            <person name="Rosling A."/>
        </authorList>
    </citation>
    <scope>NUCLEOTIDE SEQUENCE</scope>
    <source>
        <strain evidence="1">Wild A</strain>
    </source>
</reference>
<feature type="non-terminal residue" evidence="1">
    <location>
        <position position="85"/>
    </location>
</feature>
<accession>A0A9W4T8G1</accession>
<proteinExistence type="predicted"/>
<dbReference type="EMBL" id="CAMKVN010014055">
    <property type="protein sequence ID" value="CAI2196324.1"/>
    <property type="molecule type" value="Genomic_DNA"/>
</dbReference>
<dbReference type="AlphaFoldDB" id="A0A9W4T8G1"/>
<comment type="caution">
    <text evidence="1">The sequence shown here is derived from an EMBL/GenBank/DDBJ whole genome shotgun (WGS) entry which is preliminary data.</text>
</comment>
<dbReference type="Proteomes" id="UP001153678">
    <property type="component" value="Unassembled WGS sequence"/>
</dbReference>
<sequence>MANSNQSRPYEKENYPTSLEIIYYSDQKFNYTIIQESIYLPAAKLYYTEAPIYFPIPDNYIIQTTWDRAIVSVQSPFDAFVELHR</sequence>
<evidence type="ECO:0000313" key="1">
    <source>
        <dbReference type="EMBL" id="CAI2196324.1"/>
    </source>
</evidence>
<organism evidence="1 2">
    <name type="scientific">Funneliformis geosporum</name>
    <dbReference type="NCBI Taxonomy" id="1117311"/>
    <lineage>
        <taxon>Eukaryota</taxon>
        <taxon>Fungi</taxon>
        <taxon>Fungi incertae sedis</taxon>
        <taxon>Mucoromycota</taxon>
        <taxon>Glomeromycotina</taxon>
        <taxon>Glomeromycetes</taxon>
        <taxon>Glomerales</taxon>
        <taxon>Glomeraceae</taxon>
        <taxon>Funneliformis</taxon>
    </lineage>
</organism>
<name>A0A9W4T8G1_9GLOM</name>
<protein>
    <submittedName>
        <fullName evidence="1">2847_t:CDS:1</fullName>
    </submittedName>
</protein>
<keyword evidence="2" id="KW-1185">Reference proteome</keyword>
<gene>
    <name evidence="1" type="ORF">FWILDA_LOCUS17521</name>
</gene>
<dbReference type="OrthoDB" id="2432102at2759"/>